<gene>
    <name evidence="6" type="ORF">ACFPIB_12185</name>
</gene>
<keyword evidence="2" id="KW-0731">Sigma factor</keyword>
<dbReference type="Pfam" id="PF04542">
    <property type="entry name" value="Sigma70_r2"/>
    <property type="match status" value="1"/>
</dbReference>
<keyword evidence="4" id="KW-0804">Transcription</keyword>
<evidence type="ECO:0000313" key="6">
    <source>
        <dbReference type="EMBL" id="MFC5271375.1"/>
    </source>
</evidence>
<evidence type="ECO:0000256" key="1">
    <source>
        <dbReference type="ARBA" id="ARBA00023015"/>
    </source>
</evidence>
<protein>
    <submittedName>
        <fullName evidence="6">RNA polymerase sigma factor</fullName>
    </submittedName>
</protein>
<evidence type="ECO:0000313" key="7">
    <source>
        <dbReference type="Proteomes" id="UP001596161"/>
    </source>
</evidence>
<dbReference type="Proteomes" id="UP001596161">
    <property type="component" value="Unassembled WGS sequence"/>
</dbReference>
<dbReference type="EMBL" id="JBHSKT010000007">
    <property type="protein sequence ID" value="MFC5271375.1"/>
    <property type="molecule type" value="Genomic_DNA"/>
</dbReference>
<dbReference type="PANTHER" id="PTHR43133">
    <property type="entry name" value="RNA POLYMERASE ECF-TYPE SIGMA FACTO"/>
    <property type="match status" value="1"/>
</dbReference>
<dbReference type="InterPro" id="IPR014284">
    <property type="entry name" value="RNA_pol_sigma-70_dom"/>
</dbReference>
<dbReference type="NCBIfam" id="TIGR02937">
    <property type="entry name" value="sigma70-ECF"/>
    <property type="match status" value="1"/>
</dbReference>
<feature type="domain" description="RNA polymerase sigma-70 region 2" evidence="5">
    <location>
        <begin position="27"/>
        <end position="96"/>
    </location>
</feature>
<accession>A0ABW0EDW6</accession>
<evidence type="ECO:0000256" key="3">
    <source>
        <dbReference type="ARBA" id="ARBA00023125"/>
    </source>
</evidence>
<keyword evidence="1" id="KW-0805">Transcription regulation</keyword>
<comment type="caution">
    <text evidence="6">The sequence shown here is derived from an EMBL/GenBank/DDBJ whole genome shotgun (WGS) entry which is preliminary data.</text>
</comment>
<keyword evidence="7" id="KW-1185">Reference proteome</keyword>
<organism evidence="6 7">
    <name type="scientific">Adhaeribacter terreus</name>
    <dbReference type="NCBI Taxonomy" id="529703"/>
    <lineage>
        <taxon>Bacteria</taxon>
        <taxon>Pseudomonadati</taxon>
        <taxon>Bacteroidota</taxon>
        <taxon>Cytophagia</taxon>
        <taxon>Cytophagales</taxon>
        <taxon>Hymenobacteraceae</taxon>
        <taxon>Adhaeribacter</taxon>
    </lineage>
</organism>
<dbReference type="PANTHER" id="PTHR43133:SF8">
    <property type="entry name" value="RNA POLYMERASE SIGMA FACTOR HI_1459-RELATED"/>
    <property type="match status" value="1"/>
</dbReference>
<evidence type="ECO:0000256" key="2">
    <source>
        <dbReference type="ARBA" id="ARBA00023082"/>
    </source>
</evidence>
<evidence type="ECO:0000259" key="5">
    <source>
        <dbReference type="Pfam" id="PF04542"/>
    </source>
</evidence>
<proteinExistence type="predicted"/>
<dbReference type="InterPro" id="IPR039425">
    <property type="entry name" value="RNA_pol_sigma-70-like"/>
</dbReference>
<dbReference type="RefSeq" id="WP_378017740.1">
    <property type="nucleotide sequence ID" value="NZ_JBHSKT010000007.1"/>
</dbReference>
<sequence>MQRAAEHTDEALIAGIRHDDDRALSYLYKLHYPMVSHFILSNSGTSDEAKDIFQEGILVFYEKIKDGTLELTCQIKTYLYSVCRRLWLKKLAEKNRFSGVIDSENFIGLEDEPVAPEETELKFSVMEQAMNQLGEPCRTLLEDFYIQARSMQDITEKFGYTNADNAKNQKYKCLMRLKKLFFTAYKTVAPAE</sequence>
<keyword evidence="3" id="KW-0238">DNA-binding</keyword>
<dbReference type="InterPro" id="IPR013325">
    <property type="entry name" value="RNA_pol_sigma_r2"/>
</dbReference>
<dbReference type="SUPFAM" id="SSF88946">
    <property type="entry name" value="Sigma2 domain of RNA polymerase sigma factors"/>
    <property type="match status" value="1"/>
</dbReference>
<evidence type="ECO:0000256" key="4">
    <source>
        <dbReference type="ARBA" id="ARBA00023163"/>
    </source>
</evidence>
<dbReference type="Gene3D" id="1.10.1740.10">
    <property type="match status" value="1"/>
</dbReference>
<reference evidence="7" key="1">
    <citation type="journal article" date="2019" name="Int. J. Syst. Evol. Microbiol.">
        <title>The Global Catalogue of Microorganisms (GCM) 10K type strain sequencing project: providing services to taxonomists for standard genome sequencing and annotation.</title>
        <authorList>
            <consortium name="The Broad Institute Genomics Platform"/>
            <consortium name="The Broad Institute Genome Sequencing Center for Infectious Disease"/>
            <person name="Wu L."/>
            <person name="Ma J."/>
        </authorList>
    </citation>
    <scope>NUCLEOTIDE SEQUENCE [LARGE SCALE GENOMIC DNA]</scope>
    <source>
        <strain evidence="7">KACC 12602</strain>
    </source>
</reference>
<dbReference type="InterPro" id="IPR007627">
    <property type="entry name" value="RNA_pol_sigma70_r2"/>
</dbReference>
<name>A0ABW0EDW6_9BACT</name>